<dbReference type="AlphaFoldDB" id="A0A1H3ADD1"/>
<dbReference type="NCBIfam" id="NF006605">
    <property type="entry name" value="PRK09162.1"/>
    <property type="match status" value="1"/>
</dbReference>
<protein>
    <submittedName>
        <fullName evidence="4">Hypoxanthine phosphoribosyltransferase</fullName>
    </submittedName>
</protein>
<dbReference type="Gene3D" id="3.40.50.2020">
    <property type="match status" value="1"/>
</dbReference>
<dbReference type="Pfam" id="PF00156">
    <property type="entry name" value="Pribosyltran"/>
    <property type="match status" value="1"/>
</dbReference>
<keyword evidence="5" id="KW-1185">Reference proteome</keyword>
<dbReference type="InterPro" id="IPR000836">
    <property type="entry name" value="PRTase_dom"/>
</dbReference>
<dbReference type="Proteomes" id="UP000198816">
    <property type="component" value="Unassembled WGS sequence"/>
</dbReference>
<dbReference type="CDD" id="cd06223">
    <property type="entry name" value="PRTases_typeI"/>
    <property type="match status" value="1"/>
</dbReference>
<dbReference type="GO" id="GO:0032264">
    <property type="term" value="P:IMP salvage"/>
    <property type="evidence" value="ECO:0007669"/>
    <property type="project" value="TreeGrafter"/>
</dbReference>
<dbReference type="RefSeq" id="WP_093035356.1">
    <property type="nucleotide sequence ID" value="NZ_FNNZ01000019.1"/>
</dbReference>
<comment type="catalytic activity">
    <reaction evidence="1">
        <text>GMP + diphosphate = guanine + 5-phospho-alpha-D-ribose 1-diphosphate</text>
        <dbReference type="Rhea" id="RHEA:25424"/>
        <dbReference type="ChEBI" id="CHEBI:16235"/>
        <dbReference type="ChEBI" id="CHEBI:33019"/>
        <dbReference type="ChEBI" id="CHEBI:58017"/>
        <dbReference type="ChEBI" id="CHEBI:58115"/>
        <dbReference type="EC" id="2.4.2.8"/>
    </reaction>
    <physiologicalReaction direction="right-to-left" evidence="1">
        <dbReference type="Rhea" id="RHEA:25426"/>
    </physiologicalReaction>
</comment>
<reference evidence="5" key="1">
    <citation type="submission" date="2016-10" db="EMBL/GenBank/DDBJ databases">
        <authorList>
            <person name="Varghese N."/>
            <person name="Submissions S."/>
        </authorList>
    </citation>
    <scope>NUCLEOTIDE SEQUENCE [LARGE SCALE GENOMIC DNA]</scope>
    <source>
        <strain evidence="5">DSM 217</strain>
    </source>
</reference>
<evidence type="ECO:0000256" key="2">
    <source>
        <dbReference type="ARBA" id="ARBA00049402"/>
    </source>
</evidence>
<proteinExistence type="predicted"/>
<dbReference type="PANTHER" id="PTHR43340">
    <property type="entry name" value="HYPOXANTHINE-GUANINE PHOSPHORIBOSYLTRANSFERASE"/>
    <property type="match status" value="1"/>
</dbReference>
<dbReference type="PANTHER" id="PTHR43340:SF1">
    <property type="entry name" value="HYPOXANTHINE PHOSPHORIBOSYLTRANSFERASE"/>
    <property type="match status" value="1"/>
</dbReference>
<evidence type="ECO:0000259" key="3">
    <source>
        <dbReference type="Pfam" id="PF00156"/>
    </source>
</evidence>
<dbReference type="GO" id="GO:0046100">
    <property type="term" value="P:hypoxanthine metabolic process"/>
    <property type="evidence" value="ECO:0007669"/>
    <property type="project" value="TreeGrafter"/>
</dbReference>
<evidence type="ECO:0000313" key="4">
    <source>
        <dbReference type="EMBL" id="SDX27663.1"/>
    </source>
</evidence>
<dbReference type="OrthoDB" id="9802824at2"/>
<keyword evidence="4" id="KW-0808">Transferase</keyword>
<dbReference type="EMBL" id="FNNZ01000019">
    <property type="protein sequence ID" value="SDX27663.1"/>
    <property type="molecule type" value="Genomic_DNA"/>
</dbReference>
<dbReference type="SUPFAM" id="SSF53271">
    <property type="entry name" value="PRTase-like"/>
    <property type="match status" value="1"/>
</dbReference>
<comment type="catalytic activity">
    <reaction evidence="2">
        <text>IMP + diphosphate = hypoxanthine + 5-phospho-alpha-D-ribose 1-diphosphate</text>
        <dbReference type="Rhea" id="RHEA:17973"/>
        <dbReference type="ChEBI" id="CHEBI:17368"/>
        <dbReference type="ChEBI" id="CHEBI:33019"/>
        <dbReference type="ChEBI" id="CHEBI:58017"/>
        <dbReference type="ChEBI" id="CHEBI:58053"/>
        <dbReference type="EC" id="2.4.2.8"/>
    </reaction>
    <physiologicalReaction direction="right-to-left" evidence="2">
        <dbReference type="Rhea" id="RHEA:17975"/>
    </physiologicalReaction>
</comment>
<dbReference type="GO" id="GO:0000287">
    <property type="term" value="F:magnesium ion binding"/>
    <property type="evidence" value="ECO:0007669"/>
    <property type="project" value="TreeGrafter"/>
</dbReference>
<dbReference type="GO" id="GO:0005829">
    <property type="term" value="C:cytosol"/>
    <property type="evidence" value="ECO:0007669"/>
    <property type="project" value="TreeGrafter"/>
</dbReference>
<dbReference type="InterPro" id="IPR050408">
    <property type="entry name" value="HGPRT"/>
</dbReference>
<dbReference type="GO" id="GO:0004422">
    <property type="term" value="F:hypoxanthine phosphoribosyltransferase activity"/>
    <property type="evidence" value="ECO:0007669"/>
    <property type="project" value="TreeGrafter"/>
</dbReference>
<dbReference type="InterPro" id="IPR029057">
    <property type="entry name" value="PRTase-like"/>
</dbReference>
<dbReference type="GO" id="GO:0032263">
    <property type="term" value="P:GMP salvage"/>
    <property type="evidence" value="ECO:0007669"/>
    <property type="project" value="TreeGrafter"/>
</dbReference>
<organism evidence="4 5">
    <name type="scientific">Thiocapsa roseopersicina</name>
    <dbReference type="NCBI Taxonomy" id="1058"/>
    <lineage>
        <taxon>Bacteria</taxon>
        <taxon>Pseudomonadati</taxon>
        <taxon>Pseudomonadota</taxon>
        <taxon>Gammaproteobacteria</taxon>
        <taxon>Chromatiales</taxon>
        <taxon>Chromatiaceae</taxon>
        <taxon>Thiocapsa</taxon>
    </lineage>
</organism>
<keyword evidence="4" id="KW-0328">Glycosyltransferase</keyword>
<gene>
    <name evidence="4" type="ORF">SAMN05421783_11943</name>
</gene>
<feature type="domain" description="Phosphoribosyltransferase" evidence="3">
    <location>
        <begin position="23"/>
        <end position="140"/>
    </location>
</feature>
<evidence type="ECO:0000313" key="5">
    <source>
        <dbReference type="Proteomes" id="UP000198816"/>
    </source>
</evidence>
<sequence length="183" mass="20206">MKLDPKDYAAVAARAQLLVTPEEIDAALDRMAASITERLAGKDPLVLCVMTGAVFVAGLLLPRLQFQLRVDYIHASRYQGRTSGGEIAWRYRPSDAIRGEHVLVLDDILDEGITLRRIVDACHEDGAASVHTAVLVSKEREHACEADVVGVHVEDRYLYGYGLDYKDYFRNAAGIYAVADDDV</sequence>
<dbReference type="GO" id="GO:0006178">
    <property type="term" value="P:guanine salvage"/>
    <property type="evidence" value="ECO:0007669"/>
    <property type="project" value="TreeGrafter"/>
</dbReference>
<name>A0A1H3ADD1_THIRO</name>
<dbReference type="STRING" id="1058.SAMN05421783_11943"/>
<evidence type="ECO:0000256" key="1">
    <source>
        <dbReference type="ARBA" id="ARBA00048811"/>
    </source>
</evidence>
<accession>A0A1H3ADD1</accession>